<feature type="domain" description="SH2" evidence="13">
    <location>
        <begin position="1270"/>
        <end position="1379"/>
    </location>
</feature>
<feature type="region of interest" description="Disordered" evidence="11">
    <location>
        <begin position="1086"/>
        <end position="1163"/>
    </location>
</feature>
<reference evidence="17" key="1">
    <citation type="submission" date="2021-04" db="EMBL/GenBank/DDBJ databases">
        <authorList>
            <consortium name="Wellcome Sanger Institute Data Sharing"/>
        </authorList>
    </citation>
    <scope>NUCLEOTIDE SEQUENCE [LARGE SCALE GENOMIC DNA]</scope>
</reference>
<dbReference type="InterPro" id="IPR029023">
    <property type="entry name" value="Tensin_phosphatase"/>
</dbReference>
<reference evidence="17" key="2">
    <citation type="submission" date="2025-08" db="UniProtKB">
        <authorList>
            <consortium name="Ensembl"/>
        </authorList>
    </citation>
    <scope>IDENTIFICATION</scope>
</reference>
<comment type="subcellular location">
    <subcellularLocation>
        <location evidence="1">Cell junction</location>
        <location evidence="1">Focal adhesion</location>
    </subcellularLocation>
</comment>
<dbReference type="SMART" id="SM00109">
    <property type="entry name" value="C1"/>
    <property type="match status" value="1"/>
</dbReference>
<dbReference type="PROSITE" id="PS00479">
    <property type="entry name" value="ZF_DAG_PE_1"/>
    <property type="match status" value="1"/>
</dbReference>
<accession>A0A3Q1JIR8</accession>
<dbReference type="Gene3D" id="3.30.505.10">
    <property type="entry name" value="SH2 domain"/>
    <property type="match status" value="1"/>
</dbReference>
<feature type="region of interest" description="Disordered" evidence="11">
    <location>
        <begin position="839"/>
        <end position="869"/>
    </location>
</feature>
<feature type="region of interest" description="Disordered" evidence="11">
    <location>
        <begin position="1"/>
        <end position="28"/>
    </location>
</feature>
<dbReference type="PANTHER" id="PTHR45734:SF12">
    <property type="entry name" value="TENSIN-2 ISOFORM X1"/>
    <property type="match status" value="1"/>
</dbReference>
<dbReference type="STRING" id="64144.ENSATEP00000035012"/>
<comment type="similarity">
    <text evidence="2">Belongs to the PTEN phosphatase protein family.</text>
</comment>
<dbReference type="PROSITE" id="PS50001">
    <property type="entry name" value="SH2"/>
    <property type="match status" value="1"/>
</dbReference>
<dbReference type="PROSITE" id="PS01179">
    <property type="entry name" value="PID"/>
    <property type="match status" value="1"/>
</dbReference>
<dbReference type="Ensembl" id="ENSATET00000035519.3">
    <property type="protein sequence ID" value="ENSATEP00000035012.1"/>
    <property type="gene ID" value="ENSATEG00000024061.3"/>
</dbReference>
<keyword evidence="5" id="KW-0378">Hydrolase</keyword>
<feature type="region of interest" description="Disordered" evidence="11">
    <location>
        <begin position="637"/>
        <end position="659"/>
    </location>
</feature>
<feature type="compositionally biased region" description="Polar residues" evidence="11">
    <location>
        <begin position="975"/>
        <end position="1013"/>
    </location>
</feature>
<dbReference type="SMART" id="SM00404">
    <property type="entry name" value="PTPc_motif"/>
    <property type="match status" value="1"/>
</dbReference>
<feature type="compositionally biased region" description="Basic and acidic residues" evidence="11">
    <location>
        <begin position="926"/>
        <end position="956"/>
    </location>
</feature>
<evidence type="ECO:0000256" key="11">
    <source>
        <dbReference type="SAM" id="MobiDB-lite"/>
    </source>
</evidence>
<dbReference type="InterPro" id="IPR006020">
    <property type="entry name" value="PTB/PI_dom"/>
</dbReference>
<dbReference type="SMART" id="SM01326">
    <property type="entry name" value="PTEN_C2"/>
    <property type="match status" value="1"/>
</dbReference>
<dbReference type="Pfam" id="PF08416">
    <property type="entry name" value="PTB"/>
    <property type="match status" value="1"/>
</dbReference>
<evidence type="ECO:0000256" key="9">
    <source>
        <dbReference type="ARBA" id="ARBA00022999"/>
    </source>
</evidence>
<dbReference type="InterPro" id="IPR003595">
    <property type="entry name" value="Tyr_Pase_cat"/>
</dbReference>
<evidence type="ECO:0000256" key="5">
    <source>
        <dbReference type="ARBA" id="ARBA00022801"/>
    </source>
</evidence>
<keyword evidence="6" id="KW-0862">Zinc</keyword>
<feature type="compositionally biased region" description="Basic and acidic residues" evidence="11">
    <location>
        <begin position="557"/>
        <end position="581"/>
    </location>
</feature>
<dbReference type="Gene3D" id="3.30.60.20">
    <property type="match status" value="1"/>
</dbReference>
<proteinExistence type="inferred from homology"/>
<evidence type="ECO:0000256" key="1">
    <source>
        <dbReference type="ARBA" id="ARBA00004246"/>
    </source>
</evidence>
<sequence length="1533" mass="168622">MGCIHSTSTDSMKKHGHGSDTGGIPVKANPEVHPEILQLAELAKAGSHVFTDKSFKRKRVCDVCKHHIDNPGAFCKECKVAVHKACEAKVTPTCTSTSDLHGSTKSTSQKKRGSLPRSKSVEQVMEHVMERHYDFDLTYITERIISVFFLPNLEEQQYHRNLQEVASMLKSKHQDKFLLLNLSEKRHDVIRLNPKVQDYGWPDLHAPPLDRICAICKAMETWLTSDPNNVVVLHCKGNKGKTGVIVAAYMHYNKISAGADQALTTLAMRKFCEDKVSSSLQPSQNRYIYYFGGLLSGTIKMNSSPLFLHQILIPSLPNFQAGGGFCPFLKIYQSLQMVYTSGVYDPQSSRARKLCVTMEPALLLKGDIMVKCYHRRSRTAEREVVFRVQFHTCTVHGAQLWFGKTELDQACTDDRFPPDATVEFIFSNGPEKTKGQEYHKNDASIKVDYNTSDPVVRWDSYENFNLHHEDSMENISHTRGPLDGSLYAQVRKRRGPGSTASAASPNGCLTRSPTVKPQTPSKPQSLTYLSDSSVPSGHLGDTSPARICPKGENTESPLRRGDREDGVREKTRGKEKDRETAILDDGDPSSPEGLRREHVCCSRGRTKCTDVGWERERDPCLSNGHYLGHCNSIKKHPKSQTLPALPSKSVSPPPHSAHKELCHRHSAHPLPELPWERPPPPLPPTCIHRPCYPYSTPEHAHTHSHTLPASNRLCSGDECHLFHYSSHGPSSHLSHQSLPSSPYREMFFGSPTSCPCWDCSSRREHQLASARTFHPFHPDQSENPHWSQGSGVQRTREAPPLWERENPWEVQREAEFWQCKSATPAFQICHSSLDQSPNLEQPRFSLTPQHSYPSPHSLMDVRDGASSGYYTPPLPRHSCPCSPYQTSPAESHESRGYVSGYHSGSASPLAAGSPSPGRGRMPETPSRSREQPHTEVEKAKSDTEDNIHQCSEDKSDSNGQSSTPGLDSDHDYTLIGSSSPTHTEDSVTADSPPQKKSQKTSTQLESSTNSNKTITTVATETLIHDSSIAIDTTQPSSESSQSLSSDGLIEAAKITGHTEGSNQSHVSSYAAVIIPPIIQVQLNGSALSSNTPSNSSRCESVNPPASLTSSPSTTSPNSPIGSPEPQPSPQLSPLATDTAGHRLTPEKDSTADNKPPSPVPDGYHTPTFPLASYYYPLLNVPHVPYTGYTAVTIPAVQPPLPEKKRLSSTIGSLNAHNSLLRVSSAPSPTHHVTFSAAAGEQRRGSAQSSCREETDIRVNAKFVQDSSKYWYKPGISRDQAIAVLKDKEPGAFLIRDSNSFQGAYGLALKVATPPANANITGTKGDSLEQLVRHFLIETGPRGVKIKGCQNESYFGSLSALVYQHSITPISLPCALRIPEKDLVGELQETQSTTNTSTAADLLKQGAACNVLYLNSVETESLTGPEAVSKATKCTLALNPRPVATVVHFKVSSQGITLTDSKRRLFFRRHYPINSVTFSSLDPQDKRMFGFVARRTGSATENVCHLFAEMDPEQPAVAIVNFINKVMLGPQFRR</sequence>
<dbReference type="SUPFAM" id="SSF52799">
    <property type="entry name" value="(Phosphotyrosine protein) phosphatases II"/>
    <property type="match status" value="1"/>
</dbReference>
<dbReference type="SUPFAM" id="SSF50729">
    <property type="entry name" value="PH domain-like"/>
    <property type="match status" value="1"/>
</dbReference>
<dbReference type="GeneID" id="113154920"/>
<dbReference type="InterPro" id="IPR035892">
    <property type="entry name" value="C2_domain_sf"/>
</dbReference>
<dbReference type="Pfam" id="PF00130">
    <property type="entry name" value="C1_1"/>
    <property type="match status" value="1"/>
</dbReference>
<protein>
    <recommendedName>
        <fullName evidence="19">Tensin 2b</fullName>
    </recommendedName>
</protein>
<dbReference type="RefSeq" id="XP_026205148.1">
    <property type="nucleotide sequence ID" value="XM_026349363.1"/>
</dbReference>
<evidence type="ECO:0000256" key="6">
    <source>
        <dbReference type="ARBA" id="ARBA00022833"/>
    </source>
</evidence>
<evidence type="ECO:0000259" key="13">
    <source>
        <dbReference type="PROSITE" id="PS50001"/>
    </source>
</evidence>
<dbReference type="PROSITE" id="PS51182">
    <property type="entry name" value="C2_TENSIN"/>
    <property type="match status" value="1"/>
</dbReference>
<dbReference type="CDD" id="cd20826">
    <property type="entry name" value="C1_TNS2-like"/>
    <property type="match status" value="1"/>
</dbReference>
<dbReference type="InterPro" id="IPR014020">
    <property type="entry name" value="Tensin_C2-dom"/>
</dbReference>
<feature type="region of interest" description="Disordered" evidence="11">
    <location>
        <begin position="774"/>
        <end position="798"/>
    </location>
</feature>
<dbReference type="InterPro" id="IPR046349">
    <property type="entry name" value="C1-like_sf"/>
</dbReference>
<dbReference type="InterPro" id="IPR013625">
    <property type="entry name" value="PTB"/>
</dbReference>
<keyword evidence="8" id="KW-0965">Cell junction</keyword>
<dbReference type="SMART" id="SM00462">
    <property type="entry name" value="PTB"/>
    <property type="match status" value="1"/>
</dbReference>
<feature type="domain" description="C2 tensin-type" evidence="16">
    <location>
        <begin position="303"/>
        <end position="429"/>
    </location>
</feature>
<dbReference type="Gene3D" id="2.60.40.1110">
    <property type="match status" value="1"/>
</dbReference>
<evidence type="ECO:0008006" key="19">
    <source>
        <dbReference type="Google" id="ProtNLM"/>
    </source>
</evidence>
<evidence type="ECO:0000256" key="8">
    <source>
        <dbReference type="ARBA" id="ARBA00022949"/>
    </source>
</evidence>
<dbReference type="Proteomes" id="UP000265040">
    <property type="component" value="Chromosome 5"/>
</dbReference>
<keyword evidence="3" id="KW-0597">Phosphoprotein</keyword>
<dbReference type="InterPro" id="IPR051484">
    <property type="entry name" value="Tensin_PTEN_phosphatase"/>
</dbReference>
<dbReference type="SUPFAM" id="SSF55550">
    <property type="entry name" value="SH2 domain"/>
    <property type="match status" value="1"/>
</dbReference>
<keyword evidence="9 10" id="KW-0727">SH2 domain</keyword>
<dbReference type="CDD" id="cd01213">
    <property type="entry name" value="PTB_tensin"/>
    <property type="match status" value="1"/>
</dbReference>
<dbReference type="PANTHER" id="PTHR45734">
    <property type="entry name" value="TENSIN"/>
    <property type="match status" value="1"/>
</dbReference>
<keyword evidence="4" id="KW-0479">Metal-binding</keyword>
<feature type="compositionally biased region" description="Polar residues" evidence="11">
    <location>
        <begin position="498"/>
        <end position="535"/>
    </location>
</feature>
<evidence type="ECO:0000259" key="16">
    <source>
        <dbReference type="PROSITE" id="PS51182"/>
    </source>
</evidence>
<dbReference type="InterPro" id="IPR036860">
    <property type="entry name" value="SH2_dom_sf"/>
</dbReference>
<feature type="region of interest" description="Disordered" evidence="11">
    <location>
        <begin position="93"/>
        <end position="119"/>
    </location>
</feature>
<feature type="compositionally biased region" description="Basic and acidic residues" evidence="11">
    <location>
        <begin position="1139"/>
        <end position="1151"/>
    </location>
</feature>
<feature type="compositionally biased region" description="Polar residues" evidence="11">
    <location>
        <begin position="1"/>
        <end position="10"/>
    </location>
</feature>
<dbReference type="Pfam" id="PF00017">
    <property type="entry name" value="SH2"/>
    <property type="match status" value="1"/>
</dbReference>
<evidence type="ECO:0000256" key="2">
    <source>
        <dbReference type="ARBA" id="ARBA00007881"/>
    </source>
</evidence>
<dbReference type="Gene3D" id="3.90.190.10">
    <property type="entry name" value="Protein tyrosine phosphatase superfamily"/>
    <property type="match status" value="1"/>
</dbReference>
<dbReference type="InterPro" id="IPR035012">
    <property type="entry name" value="Tensin-like_SH2"/>
</dbReference>
<evidence type="ECO:0000259" key="15">
    <source>
        <dbReference type="PROSITE" id="PS51181"/>
    </source>
</evidence>
<dbReference type="InterPro" id="IPR011993">
    <property type="entry name" value="PH-like_dom_sf"/>
</dbReference>
<feature type="domain" description="Phorbol-ester/DAG-type" evidence="14">
    <location>
        <begin position="47"/>
        <end position="94"/>
    </location>
</feature>
<dbReference type="FunFam" id="3.30.505.10:FF:000002">
    <property type="entry name" value="Tensin 1"/>
    <property type="match status" value="1"/>
</dbReference>
<evidence type="ECO:0000256" key="10">
    <source>
        <dbReference type="PROSITE-ProRule" id="PRU00191"/>
    </source>
</evidence>
<dbReference type="SUPFAM" id="SSF49562">
    <property type="entry name" value="C2 domain (Calcium/lipid-binding domain, CaLB)"/>
    <property type="match status" value="1"/>
</dbReference>
<dbReference type="GeneTree" id="ENSGT00940000163886"/>
<evidence type="ECO:0000259" key="14">
    <source>
        <dbReference type="PROSITE" id="PS50081"/>
    </source>
</evidence>
<dbReference type="PROSITE" id="PS50081">
    <property type="entry name" value="ZF_DAG_PE_2"/>
    <property type="match status" value="1"/>
</dbReference>
<dbReference type="GO" id="GO:0005925">
    <property type="term" value="C:focal adhesion"/>
    <property type="evidence" value="ECO:0007669"/>
    <property type="project" value="UniProtKB-SubCell"/>
</dbReference>
<keyword evidence="7" id="KW-0904">Protein phosphatase</keyword>
<evidence type="ECO:0000313" key="18">
    <source>
        <dbReference type="Proteomes" id="UP000265040"/>
    </source>
</evidence>
<name>A0A3Q1JIR8_ANATE</name>
<evidence type="ECO:0000313" key="17">
    <source>
        <dbReference type="Ensembl" id="ENSATEP00000035012.1"/>
    </source>
</evidence>
<dbReference type="InterPro" id="IPR033929">
    <property type="entry name" value="Tensin_PTB"/>
</dbReference>
<feature type="region of interest" description="Disordered" evidence="11">
    <location>
        <begin position="492"/>
        <end position="596"/>
    </location>
</feature>
<feature type="domain" description="Phosphatase tensin-type" evidence="15">
    <location>
        <begin position="126"/>
        <end position="298"/>
    </location>
</feature>
<feature type="region of interest" description="Disordered" evidence="11">
    <location>
        <begin position="881"/>
        <end position="1013"/>
    </location>
</feature>
<evidence type="ECO:0000259" key="12">
    <source>
        <dbReference type="PROSITE" id="PS01179"/>
    </source>
</evidence>
<dbReference type="PROSITE" id="PS51181">
    <property type="entry name" value="PPASE_TENSIN"/>
    <property type="match status" value="1"/>
</dbReference>
<dbReference type="InterPro" id="IPR029021">
    <property type="entry name" value="Prot-tyrosine_phosphatase-like"/>
</dbReference>
<evidence type="ECO:0000256" key="4">
    <source>
        <dbReference type="ARBA" id="ARBA00022723"/>
    </source>
</evidence>
<dbReference type="InterPro" id="IPR002219">
    <property type="entry name" value="PKC_DAG/PE"/>
</dbReference>
<evidence type="ECO:0000256" key="7">
    <source>
        <dbReference type="ARBA" id="ARBA00022912"/>
    </source>
</evidence>
<dbReference type="InterPro" id="IPR000980">
    <property type="entry name" value="SH2"/>
</dbReference>
<dbReference type="GO" id="GO:0004725">
    <property type="term" value="F:protein tyrosine phosphatase activity"/>
    <property type="evidence" value="ECO:0007669"/>
    <property type="project" value="TreeGrafter"/>
</dbReference>
<dbReference type="SUPFAM" id="SSF57889">
    <property type="entry name" value="Cysteine-rich domain"/>
    <property type="match status" value="1"/>
</dbReference>
<organism evidence="17 18">
    <name type="scientific">Anabas testudineus</name>
    <name type="common">Climbing perch</name>
    <name type="synonym">Anthias testudineus</name>
    <dbReference type="NCBI Taxonomy" id="64144"/>
    <lineage>
        <taxon>Eukaryota</taxon>
        <taxon>Metazoa</taxon>
        <taxon>Chordata</taxon>
        <taxon>Craniata</taxon>
        <taxon>Vertebrata</taxon>
        <taxon>Euteleostomi</taxon>
        <taxon>Actinopterygii</taxon>
        <taxon>Neopterygii</taxon>
        <taxon>Teleostei</taxon>
        <taxon>Neoteleostei</taxon>
        <taxon>Acanthomorphata</taxon>
        <taxon>Anabantaria</taxon>
        <taxon>Anabantiformes</taxon>
        <taxon>Anabantoidei</taxon>
        <taxon>Anabantidae</taxon>
        <taxon>Anabas</taxon>
    </lineage>
</organism>
<keyword evidence="18" id="KW-1185">Reference proteome</keyword>
<dbReference type="OrthoDB" id="6273691at2759"/>
<dbReference type="Pfam" id="PF10409">
    <property type="entry name" value="PTEN_C2"/>
    <property type="match status" value="1"/>
</dbReference>
<feature type="compositionally biased region" description="Polar residues" evidence="11">
    <location>
        <begin position="839"/>
        <end position="854"/>
    </location>
</feature>
<dbReference type="SMART" id="SM00252">
    <property type="entry name" value="SH2"/>
    <property type="match status" value="1"/>
</dbReference>
<feature type="compositionally biased region" description="Polar residues" evidence="11">
    <location>
        <begin position="783"/>
        <end position="793"/>
    </location>
</feature>
<dbReference type="GO" id="GO:0046872">
    <property type="term" value="F:metal ion binding"/>
    <property type="evidence" value="ECO:0007669"/>
    <property type="project" value="UniProtKB-KW"/>
</dbReference>
<dbReference type="CDD" id="cd09927">
    <property type="entry name" value="SH2_Tensin_like"/>
    <property type="match status" value="1"/>
</dbReference>
<feature type="compositionally biased region" description="Low complexity" evidence="11">
    <location>
        <begin position="1086"/>
        <end position="1121"/>
    </location>
</feature>
<feature type="domain" description="PID" evidence="12">
    <location>
        <begin position="1410"/>
        <end position="1525"/>
    </location>
</feature>
<reference evidence="17" key="3">
    <citation type="submission" date="2025-09" db="UniProtKB">
        <authorList>
            <consortium name="Ensembl"/>
        </authorList>
    </citation>
    <scope>IDENTIFICATION</scope>
</reference>
<dbReference type="Gene3D" id="2.30.29.30">
    <property type="entry name" value="Pleckstrin-homology domain (PH domain)/Phosphotyrosine-binding domain (PTB)"/>
    <property type="match status" value="1"/>
</dbReference>
<evidence type="ECO:0000256" key="3">
    <source>
        <dbReference type="ARBA" id="ARBA00022553"/>
    </source>
</evidence>
<feature type="compositionally biased region" description="Low complexity" evidence="11">
    <location>
        <begin position="903"/>
        <end position="917"/>
    </location>
</feature>
<feature type="compositionally biased region" description="Polar residues" evidence="11">
    <location>
        <begin position="93"/>
        <end position="107"/>
    </location>
</feature>